<dbReference type="KEGG" id="acht:bsdcttw_00920"/>
<accession>A0A7I8DIF8</accession>
<protein>
    <submittedName>
        <fullName evidence="2">Uncharacterized protein</fullName>
    </submittedName>
</protein>
<sequence>MEIVNNLDVILSVVCSIGSIIMFFKAKNEKDQCIKIRTEIKNDLRITNDSKEIKSKDEFNIKQVNTFDNRKTIR</sequence>
<feature type="transmembrane region" description="Helical" evidence="1">
    <location>
        <begin position="6"/>
        <end position="24"/>
    </location>
</feature>
<reference evidence="2 3" key="2">
    <citation type="submission" date="2020-08" db="EMBL/GenBank/DDBJ databases">
        <authorList>
            <person name="Ueki A."/>
            <person name="Tonouchi A."/>
        </authorList>
    </citation>
    <scope>NUCLEOTIDE SEQUENCE [LARGE SCALE GENOMIC DNA]</scope>
    <source>
        <strain evidence="2 3">CTTW</strain>
    </source>
</reference>
<gene>
    <name evidence="2" type="ORF">bsdcttw_00920</name>
</gene>
<evidence type="ECO:0000313" key="3">
    <source>
        <dbReference type="Proteomes" id="UP000515703"/>
    </source>
</evidence>
<proteinExistence type="predicted"/>
<dbReference type="EMBL" id="AP023368">
    <property type="protein sequence ID" value="BCJ97051.1"/>
    <property type="molecule type" value="Genomic_DNA"/>
</dbReference>
<dbReference type="Proteomes" id="UP000515703">
    <property type="component" value="Chromosome"/>
</dbReference>
<dbReference type="AlphaFoldDB" id="A0A7I8DIF8"/>
<dbReference type="RefSeq" id="WP_185257518.1">
    <property type="nucleotide sequence ID" value="NZ_AP023368.1"/>
</dbReference>
<keyword evidence="1" id="KW-0812">Transmembrane</keyword>
<keyword evidence="3" id="KW-1185">Reference proteome</keyword>
<keyword evidence="1" id="KW-1133">Transmembrane helix</keyword>
<keyword evidence="1" id="KW-0472">Membrane</keyword>
<name>A0A7I8DIF8_9FIRM</name>
<evidence type="ECO:0000313" key="2">
    <source>
        <dbReference type="EMBL" id="BCJ97051.1"/>
    </source>
</evidence>
<evidence type="ECO:0000256" key="1">
    <source>
        <dbReference type="SAM" id="Phobius"/>
    </source>
</evidence>
<organism evidence="2 3">
    <name type="scientific">Anaerocolumna chitinilytica</name>
    <dbReference type="NCBI Taxonomy" id="1727145"/>
    <lineage>
        <taxon>Bacteria</taxon>
        <taxon>Bacillati</taxon>
        <taxon>Bacillota</taxon>
        <taxon>Clostridia</taxon>
        <taxon>Lachnospirales</taxon>
        <taxon>Lachnospiraceae</taxon>
        <taxon>Anaerocolumna</taxon>
    </lineage>
</organism>
<reference evidence="2 3" key="1">
    <citation type="submission" date="2020-08" db="EMBL/GenBank/DDBJ databases">
        <title>Draft genome sequencing of an Anaerocolumna strain isolated from anoxic soil subjected to BSD treatment.</title>
        <authorList>
            <person name="Uek A."/>
            <person name="Tonouchi A."/>
        </authorList>
    </citation>
    <scope>NUCLEOTIDE SEQUENCE [LARGE SCALE GENOMIC DNA]</scope>
    <source>
        <strain evidence="2 3">CTTW</strain>
    </source>
</reference>